<name>A0A1W0X594_HYPEX</name>
<gene>
    <name evidence="1" type="ORF">BV898_03391</name>
</gene>
<evidence type="ECO:0000313" key="1">
    <source>
        <dbReference type="EMBL" id="OQV22564.1"/>
    </source>
</evidence>
<sequence>MVFETAGLNRCSTLRPMRDSLPFSWCVCGWEQVKPTTSPGFHSTSIITFRFGGFPAIQTGIKELSTSMKYTLHHASRSGPSVGTTTGIGQRIAPFAGS</sequence>
<comment type="caution">
    <text evidence="1">The sequence shown here is derived from an EMBL/GenBank/DDBJ whole genome shotgun (WGS) entry which is preliminary data.</text>
</comment>
<organism evidence="1 2">
    <name type="scientific">Hypsibius exemplaris</name>
    <name type="common">Freshwater tardigrade</name>
    <dbReference type="NCBI Taxonomy" id="2072580"/>
    <lineage>
        <taxon>Eukaryota</taxon>
        <taxon>Metazoa</taxon>
        <taxon>Ecdysozoa</taxon>
        <taxon>Tardigrada</taxon>
        <taxon>Eutardigrada</taxon>
        <taxon>Parachela</taxon>
        <taxon>Hypsibioidea</taxon>
        <taxon>Hypsibiidae</taxon>
        <taxon>Hypsibius</taxon>
    </lineage>
</organism>
<proteinExistence type="predicted"/>
<dbReference type="AlphaFoldDB" id="A0A1W0X594"/>
<protein>
    <submittedName>
        <fullName evidence="1">Uncharacterized protein</fullName>
    </submittedName>
</protein>
<dbReference type="EMBL" id="MTYJ01000016">
    <property type="protein sequence ID" value="OQV22564.1"/>
    <property type="molecule type" value="Genomic_DNA"/>
</dbReference>
<evidence type="ECO:0000313" key="2">
    <source>
        <dbReference type="Proteomes" id="UP000192578"/>
    </source>
</evidence>
<keyword evidence="2" id="KW-1185">Reference proteome</keyword>
<accession>A0A1W0X594</accession>
<dbReference type="Proteomes" id="UP000192578">
    <property type="component" value="Unassembled WGS sequence"/>
</dbReference>
<reference evidence="2" key="1">
    <citation type="submission" date="2017-01" db="EMBL/GenBank/DDBJ databases">
        <title>Comparative genomics of anhydrobiosis in the tardigrade Hypsibius dujardini.</title>
        <authorList>
            <person name="Yoshida Y."/>
            <person name="Koutsovoulos G."/>
            <person name="Laetsch D."/>
            <person name="Stevens L."/>
            <person name="Kumar S."/>
            <person name="Horikawa D."/>
            <person name="Ishino K."/>
            <person name="Komine S."/>
            <person name="Tomita M."/>
            <person name="Blaxter M."/>
            <person name="Arakawa K."/>
        </authorList>
    </citation>
    <scope>NUCLEOTIDE SEQUENCE [LARGE SCALE GENOMIC DNA]</scope>
    <source>
        <strain evidence="2">Z151</strain>
    </source>
</reference>